<dbReference type="KEGG" id="gom:D7316_03998"/>
<gene>
    <name evidence="3" type="ORF">D7316_03998</name>
</gene>
<feature type="region of interest" description="Disordered" evidence="1">
    <location>
        <begin position="27"/>
        <end position="48"/>
    </location>
</feature>
<keyword evidence="2" id="KW-0812">Transmembrane</keyword>
<proteinExistence type="predicted"/>
<evidence type="ECO:0000313" key="3">
    <source>
        <dbReference type="EMBL" id="AZG47389.1"/>
    </source>
</evidence>
<dbReference type="EMBL" id="CP033972">
    <property type="protein sequence ID" value="AZG47389.1"/>
    <property type="molecule type" value="Genomic_DNA"/>
</dbReference>
<feature type="compositionally biased region" description="Pro residues" evidence="1">
    <location>
        <begin position="38"/>
        <end position="48"/>
    </location>
</feature>
<accession>A0A3G8JS64</accession>
<feature type="transmembrane region" description="Helical" evidence="2">
    <location>
        <begin position="171"/>
        <end position="193"/>
    </location>
</feature>
<keyword evidence="2" id="KW-0472">Membrane</keyword>
<dbReference type="AlphaFoldDB" id="A0A3G8JS64"/>
<feature type="transmembrane region" description="Helical" evidence="2">
    <location>
        <begin position="111"/>
        <end position="133"/>
    </location>
</feature>
<name>A0A3G8JS64_9ACTN</name>
<reference evidence="3 4" key="1">
    <citation type="submission" date="2018-11" db="EMBL/GenBank/DDBJ databases">
        <title>Gordonia insulae sp. nov., isolated from an island soil.</title>
        <authorList>
            <person name="Kim Y.S."/>
            <person name="Kim S.B."/>
        </authorList>
    </citation>
    <scope>NUCLEOTIDE SEQUENCE [LARGE SCALE GENOMIC DNA]</scope>
    <source>
        <strain evidence="3 4">MMS17-SY073</strain>
    </source>
</reference>
<evidence type="ECO:0000313" key="4">
    <source>
        <dbReference type="Proteomes" id="UP000271469"/>
    </source>
</evidence>
<dbReference type="OrthoDB" id="4376396at2"/>
<feature type="transmembrane region" description="Helical" evidence="2">
    <location>
        <begin position="145"/>
        <end position="165"/>
    </location>
</feature>
<sequence length="216" mass="23702">MTDPDDPDRIPTQAELDAEDLAAIARSSQDREHATLYPPRPGDPTPPPAALAVHARVAWWGAAVAGLVSVVYGFVNLGMITDLLRARLLEGVVNDPRNASPEDRVDSLAGFFPPFMLVMIVVFLAIEYALLVAAANHHSRNCRNFFLAAVVVNLLCIPIGIDLLFDYPDVWSAMSVIGWIQFALLVISLLCTVRGSVNQWLPSSTRMRPTKMLRGR</sequence>
<evidence type="ECO:0000256" key="1">
    <source>
        <dbReference type="SAM" id="MobiDB-lite"/>
    </source>
</evidence>
<keyword evidence="2" id="KW-1133">Transmembrane helix</keyword>
<keyword evidence="4" id="KW-1185">Reference proteome</keyword>
<dbReference type="Proteomes" id="UP000271469">
    <property type="component" value="Chromosome"/>
</dbReference>
<protein>
    <submittedName>
        <fullName evidence="3">Uncharacterized protein</fullName>
    </submittedName>
</protein>
<evidence type="ECO:0000256" key="2">
    <source>
        <dbReference type="SAM" id="Phobius"/>
    </source>
</evidence>
<feature type="transmembrane region" description="Helical" evidence="2">
    <location>
        <begin position="57"/>
        <end position="75"/>
    </location>
</feature>
<dbReference type="RefSeq" id="WP_124709758.1">
    <property type="nucleotide sequence ID" value="NZ_CP033972.1"/>
</dbReference>
<organism evidence="3 4">
    <name type="scientific">Gordonia insulae</name>
    <dbReference type="NCBI Taxonomy" id="2420509"/>
    <lineage>
        <taxon>Bacteria</taxon>
        <taxon>Bacillati</taxon>
        <taxon>Actinomycetota</taxon>
        <taxon>Actinomycetes</taxon>
        <taxon>Mycobacteriales</taxon>
        <taxon>Gordoniaceae</taxon>
        <taxon>Gordonia</taxon>
    </lineage>
</organism>